<sequence>MAPEKDYFYHSGPYFITSIDWNNESHQRSIVASLVKGVSVLQKDRKSGRQGPNALAPPWWTHFHFHLYEPIFDNDYIFGAIYEFKPPLSMCSFTLSGSPHYIIAFRGTIPTSFHDIKLDYKIFQHRLHPTAPAKKAIEVVQNTVDIAGGSNIWLAGHSLGSSIAMFVGKTMAMSGIFIKSFLFNPPFVSAPIEIINCENLKFWIRLTGSVVKAGIASMKGNVETSLSYDSLSNWVPSLFVNPSDLICLEYIGYFKHKRIMGMIGAGDTEKLAAPISIRCQMKAVFGKKCEPIHLIPSASLTVNYTPLERRFEGAHGICQWWNPDLYSVTNVYKY</sequence>
<evidence type="ECO:0000313" key="2">
    <source>
        <dbReference type="Proteomes" id="UP001386955"/>
    </source>
</evidence>
<dbReference type="Proteomes" id="UP001386955">
    <property type="component" value="Unassembled WGS sequence"/>
</dbReference>
<evidence type="ECO:0000313" key="1">
    <source>
        <dbReference type="EMBL" id="KAK7395582.1"/>
    </source>
</evidence>
<dbReference type="SUPFAM" id="SSF53474">
    <property type="entry name" value="alpha/beta-Hydrolases"/>
    <property type="match status" value="1"/>
</dbReference>
<accession>A0AAN9SLR8</accession>
<dbReference type="InterPro" id="IPR029058">
    <property type="entry name" value="AB_hydrolase_fold"/>
</dbReference>
<dbReference type="PANTHER" id="PTHR31479">
    <property type="entry name" value="ALPHA/BETA-HYDROLASES SUPERFAMILY PROTEIN"/>
    <property type="match status" value="1"/>
</dbReference>
<gene>
    <name evidence="1" type="ORF">VNO78_16144</name>
</gene>
<keyword evidence="2" id="KW-1185">Reference proteome</keyword>
<reference evidence="1 2" key="1">
    <citation type="submission" date="2024-01" db="EMBL/GenBank/DDBJ databases">
        <title>The genomes of 5 underutilized Papilionoideae crops provide insights into root nodulation and disease resistanc.</title>
        <authorList>
            <person name="Jiang F."/>
        </authorList>
    </citation>
    <scope>NUCLEOTIDE SEQUENCE [LARGE SCALE GENOMIC DNA]</scope>
    <source>
        <strain evidence="1">DUOXIRENSHENG_FW03</strain>
        <tissue evidence="1">Leaves</tissue>
    </source>
</reference>
<comment type="caution">
    <text evidence="1">The sequence shown here is derived from an EMBL/GenBank/DDBJ whole genome shotgun (WGS) entry which is preliminary data.</text>
</comment>
<dbReference type="Gene3D" id="3.40.50.1820">
    <property type="entry name" value="alpha/beta hydrolase"/>
    <property type="match status" value="1"/>
</dbReference>
<name>A0AAN9SLR8_PSOTE</name>
<dbReference type="EMBL" id="JAYMYS010000004">
    <property type="protein sequence ID" value="KAK7395582.1"/>
    <property type="molecule type" value="Genomic_DNA"/>
</dbReference>
<proteinExistence type="predicted"/>
<evidence type="ECO:0008006" key="3">
    <source>
        <dbReference type="Google" id="ProtNLM"/>
    </source>
</evidence>
<protein>
    <recommendedName>
        <fullName evidence="3">GDSL esterase/lipase At4g10955-like</fullName>
    </recommendedName>
</protein>
<dbReference type="PANTHER" id="PTHR31479:SF2">
    <property type="entry name" value="ALPHA_BETA-HYDROLASES SUPERFAMILY PROTEIN"/>
    <property type="match status" value="1"/>
</dbReference>
<organism evidence="1 2">
    <name type="scientific">Psophocarpus tetragonolobus</name>
    <name type="common">Winged bean</name>
    <name type="synonym">Dolichos tetragonolobus</name>
    <dbReference type="NCBI Taxonomy" id="3891"/>
    <lineage>
        <taxon>Eukaryota</taxon>
        <taxon>Viridiplantae</taxon>
        <taxon>Streptophyta</taxon>
        <taxon>Embryophyta</taxon>
        <taxon>Tracheophyta</taxon>
        <taxon>Spermatophyta</taxon>
        <taxon>Magnoliopsida</taxon>
        <taxon>eudicotyledons</taxon>
        <taxon>Gunneridae</taxon>
        <taxon>Pentapetalae</taxon>
        <taxon>rosids</taxon>
        <taxon>fabids</taxon>
        <taxon>Fabales</taxon>
        <taxon>Fabaceae</taxon>
        <taxon>Papilionoideae</taxon>
        <taxon>50 kb inversion clade</taxon>
        <taxon>NPAAA clade</taxon>
        <taxon>indigoferoid/millettioid clade</taxon>
        <taxon>Phaseoleae</taxon>
        <taxon>Psophocarpus</taxon>
    </lineage>
</organism>
<dbReference type="AlphaFoldDB" id="A0AAN9SLR8"/>